<keyword evidence="1" id="KW-0378">Hydrolase</keyword>
<dbReference type="Pfam" id="PF00176">
    <property type="entry name" value="SNF2-rel_dom"/>
    <property type="match status" value="1"/>
</dbReference>
<accession>A0A368TW04</accession>
<keyword evidence="3" id="KW-0862">Zinc</keyword>
<keyword evidence="2 7" id="KW-0347">Helicase</keyword>
<dbReference type="InterPro" id="IPR027417">
    <property type="entry name" value="P-loop_NTPase"/>
</dbReference>
<protein>
    <submittedName>
        <fullName evidence="7">Helicase SNF2</fullName>
    </submittedName>
</protein>
<dbReference type="SMART" id="SM00490">
    <property type="entry name" value="HELICc"/>
    <property type="match status" value="1"/>
</dbReference>
<dbReference type="Proteomes" id="UP000253204">
    <property type="component" value="Unassembled WGS sequence"/>
</dbReference>
<keyword evidence="3" id="KW-0863">Zinc-finger</keyword>
<comment type="caution">
    <text evidence="7">The sequence shown here is derived from an EMBL/GenBank/DDBJ whole genome shotgun (WGS) entry which is preliminary data.</text>
</comment>
<keyword evidence="2 7" id="KW-0067">ATP-binding</keyword>
<feature type="domain" description="SWIM-type" evidence="4">
    <location>
        <begin position="123"/>
        <end position="157"/>
    </location>
</feature>
<dbReference type="SUPFAM" id="SSF52540">
    <property type="entry name" value="P-loop containing nucleoside triphosphate hydrolases"/>
    <property type="match status" value="2"/>
</dbReference>
<gene>
    <name evidence="7" type="ORF">DU506_15365</name>
</gene>
<organism evidence="7 8">
    <name type="scientific">Vreelandella rituensis</name>
    <dbReference type="NCBI Taxonomy" id="2282306"/>
    <lineage>
        <taxon>Bacteria</taxon>
        <taxon>Pseudomonadati</taxon>
        <taxon>Pseudomonadota</taxon>
        <taxon>Gammaproteobacteria</taxon>
        <taxon>Oceanospirillales</taxon>
        <taxon>Halomonadaceae</taxon>
        <taxon>Vreelandella</taxon>
    </lineage>
</organism>
<keyword evidence="3" id="KW-0479">Metal-binding</keyword>
<sequence>MCAAAAVCVIIGQWQKSLKDFMMSQTTFLRDQTPRAVDHYISFYLHEVPVSDHLRANDAMALFIALQQNDWQGFFDSNSLQRGKRYAQQGRVLGELRLERDEEWLTLLGDVEGSERRPYQTEVTISIIGLDEEFITDCSCPVGVGCKHAVALIRVFLNQMGNGPKAFAERQPYPSTSGKTDEESLKQRWEKWIKALAQPSEPMDDESHVEAAYRLALFLDSRERVGQTPVLSVLPVWLRPSKQKTRGNGWVSPRAIDVTPSGTLLPAPEAGWLPEQEEAIDQLMHGEHEVTWSSTQRLWALVSHPFQARALWALLESETPPLLFHRKQTGTLLKLGSTCQLAPSWQADSEGIQRLQPTTAPEGALSSEAVIARIGRGLCYLDPERGQFGRMDGAPELLDKLRHSPPLPPEISEWLGERLRQAPTLADRLPAPTRVEEQRLEEVAPRLKVTMCVAEGQIGFRHGAPLPRWIQAGAGVVSFDYEGIEVAPEEGDIAKGYRDGRRLTIPRDTKAERSLVRNLPSGMVTLEQLAEMDAVPEHLELPPWTLLLPKDGTPPAHAAEWPTHLADPDQWWEMIERLRQAGCLIEFSDDFPKEPTYLEPEAWYGELEPAGNGWFDLALDIEVEGERLNLLPILRQLLKREDFPLEPREDEAHDASWTLELDEHRRLTLPLSRLRALMAPILDWLGDERDSESAVRLPLTAAEKVAPLAEHERWAGREEVSALAQRLRELPASLPKPPGFAGELRDYQSRGLAWLRFLAELGTGGILADDMGLGKTVQVLAHVLDERARGALNGPTLVIAPTSLVGNWCAEAARFAPDLQVVALQGGKAQRERQFEEALPDADLVITTYALLIRDLERLGETAFGLLVLDEAQAIKNAASQTARAVRALNTKRALAMTGTPLENHLGELWAQLDAVAPGALGSQQWFGQRFRTPIEKEGNVALREQLSRRLAPLMLRRTKQQVLGELPEKTETRREIILSGAQRELYESLRLAQHQRVQQAVAERGLAGSGIVMLDALLKLRQVCCDPRLVKLDSAKKIKRSAKLEQLRELLPPLIEEGRRILVFSQFTEMLGLIGQALEKDGIPYTTLTGDTPGKTRTQRVALFQQGEIPVFLISLKAGGTGLNLTAADTVIHYDPWWNPAVEAQATGRVHRMGQQNPVFVYKLMCAGTVEERIHDLQTRKADLAASILEGGAERQNDGPLFDEEDLALLFAPVA</sequence>
<dbReference type="Gene3D" id="3.40.50.300">
    <property type="entry name" value="P-loop containing nucleotide triphosphate hydrolases"/>
    <property type="match status" value="1"/>
</dbReference>
<feature type="domain" description="Helicase C-terminal" evidence="6">
    <location>
        <begin position="1047"/>
        <end position="1209"/>
    </location>
</feature>
<dbReference type="InterPro" id="IPR001650">
    <property type="entry name" value="Helicase_C-like"/>
</dbReference>
<evidence type="ECO:0000259" key="6">
    <source>
        <dbReference type="PROSITE" id="PS51194"/>
    </source>
</evidence>
<dbReference type="AlphaFoldDB" id="A0A368TW04"/>
<evidence type="ECO:0000256" key="3">
    <source>
        <dbReference type="PROSITE-ProRule" id="PRU00325"/>
    </source>
</evidence>
<dbReference type="InterPro" id="IPR038718">
    <property type="entry name" value="SNF2-like_sf"/>
</dbReference>
<dbReference type="PANTHER" id="PTHR10799">
    <property type="entry name" value="SNF2/RAD54 HELICASE FAMILY"/>
    <property type="match status" value="1"/>
</dbReference>
<dbReference type="EMBL" id="QPIJ01000042">
    <property type="protein sequence ID" value="RCV88132.1"/>
    <property type="molecule type" value="Genomic_DNA"/>
</dbReference>
<dbReference type="GO" id="GO:0016787">
    <property type="term" value="F:hydrolase activity"/>
    <property type="evidence" value="ECO:0007669"/>
    <property type="project" value="UniProtKB-KW"/>
</dbReference>
<dbReference type="PROSITE" id="PS51192">
    <property type="entry name" value="HELICASE_ATP_BIND_1"/>
    <property type="match status" value="1"/>
</dbReference>
<keyword evidence="2 7" id="KW-0547">Nucleotide-binding</keyword>
<dbReference type="Gene3D" id="3.40.50.10810">
    <property type="entry name" value="Tandem AAA-ATPase domain"/>
    <property type="match status" value="1"/>
</dbReference>
<dbReference type="OrthoDB" id="9760715at2"/>
<evidence type="ECO:0000256" key="2">
    <source>
        <dbReference type="ARBA" id="ARBA00022806"/>
    </source>
</evidence>
<dbReference type="GO" id="GO:0004386">
    <property type="term" value="F:helicase activity"/>
    <property type="evidence" value="ECO:0007669"/>
    <property type="project" value="UniProtKB-KW"/>
</dbReference>
<evidence type="ECO:0000313" key="8">
    <source>
        <dbReference type="Proteomes" id="UP000253204"/>
    </source>
</evidence>
<dbReference type="SMART" id="SM00487">
    <property type="entry name" value="DEXDc"/>
    <property type="match status" value="1"/>
</dbReference>
<dbReference type="InterPro" id="IPR049730">
    <property type="entry name" value="SNF2/RAD54-like_C"/>
</dbReference>
<evidence type="ECO:0000259" key="4">
    <source>
        <dbReference type="PROSITE" id="PS50966"/>
    </source>
</evidence>
<dbReference type="Pfam" id="PF00271">
    <property type="entry name" value="Helicase_C"/>
    <property type="match status" value="1"/>
</dbReference>
<dbReference type="InterPro" id="IPR007527">
    <property type="entry name" value="Znf_SWIM"/>
</dbReference>
<evidence type="ECO:0000313" key="7">
    <source>
        <dbReference type="EMBL" id="RCV88132.1"/>
    </source>
</evidence>
<dbReference type="GO" id="GO:0005524">
    <property type="term" value="F:ATP binding"/>
    <property type="evidence" value="ECO:0007669"/>
    <property type="project" value="InterPro"/>
</dbReference>
<evidence type="ECO:0000259" key="5">
    <source>
        <dbReference type="PROSITE" id="PS51192"/>
    </source>
</evidence>
<reference evidence="7 8" key="1">
    <citation type="submission" date="2018-07" db="EMBL/GenBank/DDBJ databases">
        <title>Halomonas rutogse sp. nov., isolated from Lake TangqianCo on Tibetan Plateau.</title>
        <authorList>
            <person name="Lu H."/>
            <person name="Xing P."/>
            <person name="Wu Q."/>
        </authorList>
    </citation>
    <scope>NUCLEOTIDE SEQUENCE [LARGE SCALE GENOMIC DNA]</scope>
    <source>
        <strain evidence="7 8">TQ8S</strain>
    </source>
</reference>
<dbReference type="PROSITE" id="PS50966">
    <property type="entry name" value="ZF_SWIM"/>
    <property type="match status" value="1"/>
</dbReference>
<keyword evidence="8" id="KW-1185">Reference proteome</keyword>
<dbReference type="InterPro" id="IPR000330">
    <property type="entry name" value="SNF2_N"/>
</dbReference>
<dbReference type="CDD" id="cd18793">
    <property type="entry name" value="SF2_C_SNF"/>
    <property type="match status" value="1"/>
</dbReference>
<dbReference type="PROSITE" id="PS51194">
    <property type="entry name" value="HELICASE_CTER"/>
    <property type="match status" value="1"/>
</dbReference>
<name>A0A368TW04_9GAMM</name>
<dbReference type="InterPro" id="IPR014001">
    <property type="entry name" value="Helicase_ATP-bd"/>
</dbReference>
<dbReference type="CDD" id="cd18012">
    <property type="entry name" value="DEXQc_arch_SWI2_SNF2"/>
    <property type="match status" value="1"/>
</dbReference>
<dbReference type="GO" id="GO:0008270">
    <property type="term" value="F:zinc ion binding"/>
    <property type="evidence" value="ECO:0007669"/>
    <property type="project" value="UniProtKB-KW"/>
</dbReference>
<proteinExistence type="predicted"/>
<evidence type="ECO:0000256" key="1">
    <source>
        <dbReference type="ARBA" id="ARBA00022801"/>
    </source>
</evidence>
<feature type="domain" description="Helicase ATP-binding" evidence="5">
    <location>
        <begin position="756"/>
        <end position="919"/>
    </location>
</feature>